<dbReference type="Pfam" id="PF01869">
    <property type="entry name" value="BcrAD_BadFG"/>
    <property type="match status" value="1"/>
</dbReference>
<protein>
    <submittedName>
        <fullName evidence="2">BadF/BadG/BcrA/BcrD ATPase family protein</fullName>
    </submittedName>
</protein>
<dbReference type="RefSeq" id="WP_282838943.1">
    <property type="nucleotide sequence ID" value="NZ_JASCXW010000005.1"/>
</dbReference>
<name>A0AAW6U3I6_9MOLU</name>
<evidence type="ECO:0000313" key="2">
    <source>
        <dbReference type="EMBL" id="MDI6452528.1"/>
    </source>
</evidence>
<dbReference type="AlphaFoldDB" id="A0AAW6U3I6"/>
<keyword evidence="3" id="KW-1185">Reference proteome</keyword>
<comment type="caution">
    <text evidence="2">The sequence shown here is derived from an EMBL/GenBank/DDBJ whole genome shotgun (WGS) entry which is preliminary data.</text>
</comment>
<organism evidence="2 3">
    <name type="scientific">Peloplasma aerotolerans</name>
    <dbReference type="NCBI Taxonomy" id="3044389"/>
    <lineage>
        <taxon>Bacteria</taxon>
        <taxon>Bacillati</taxon>
        <taxon>Mycoplasmatota</taxon>
        <taxon>Mollicutes</taxon>
        <taxon>Acholeplasmatales</taxon>
        <taxon>Acholeplasmataceae</taxon>
        <taxon>Peloplasma</taxon>
    </lineage>
</organism>
<proteinExistence type="predicted"/>
<dbReference type="InterPro" id="IPR043129">
    <property type="entry name" value="ATPase_NBD"/>
</dbReference>
<evidence type="ECO:0000259" key="1">
    <source>
        <dbReference type="Pfam" id="PF01869"/>
    </source>
</evidence>
<dbReference type="InterPro" id="IPR052519">
    <property type="entry name" value="Euk-type_GlcNAc_Kinase"/>
</dbReference>
<evidence type="ECO:0000313" key="3">
    <source>
        <dbReference type="Proteomes" id="UP001431532"/>
    </source>
</evidence>
<reference evidence="2" key="1">
    <citation type="submission" date="2023-05" db="EMBL/GenBank/DDBJ databases">
        <title>Mariniplasma microaerophilum sp. nov., a novel anaerobic mollicute isolated from terrestrial mud volcano, Taman Peninsula, Russia.</title>
        <authorList>
            <person name="Khomyakova M.A."/>
            <person name="Merkel A.Y."/>
            <person name="Slobodkin A.I."/>
        </authorList>
    </citation>
    <scope>NUCLEOTIDE SEQUENCE</scope>
    <source>
        <strain evidence="2">M4Ah</strain>
    </source>
</reference>
<feature type="non-terminal residue" evidence="2">
    <location>
        <position position="1"/>
    </location>
</feature>
<sequence>GGTKTKVTVIDQQQNVIFVGESGPSSIDTVTNQETFFAIQKALKPFYEKHLDPIFTSVFAGIGGIVFDNDSKQVEKLLKDLKGVTNQTTVIAKNDMENALYSGNCFNGGMTLICGTGMVAFGKDSTGNEHKCGGWSYKEGDAGSGYALGFDAIHYVIRAFDGRYEIDDFAKEIAKQISMTKPTDIMDVMDRYYDQRTKIAQLAPIVTKYANLNNPYAKHIVDHATNELSLAVKGVYEHLKLKNKTLVVVGSLGNAQGYFKDQLHQKIKTIDQSIQIISPTIDPSLAAAMMAYHQIQKKG</sequence>
<dbReference type="Proteomes" id="UP001431532">
    <property type="component" value="Unassembled WGS sequence"/>
</dbReference>
<accession>A0AAW6U3I6</accession>
<dbReference type="Gene3D" id="3.30.420.40">
    <property type="match status" value="2"/>
</dbReference>
<dbReference type="PANTHER" id="PTHR43190">
    <property type="entry name" value="N-ACETYL-D-GLUCOSAMINE KINASE"/>
    <property type="match status" value="1"/>
</dbReference>
<dbReference type="PANTHER" id="PTHR43190:SF3">
    <property type="entry name" value="N-ACETYL-D-GLUCOSAMINE KINASE"/>
    <property type="match status" value="1"/>
</dbReference>
<dbReference type="CDD" id="cd24007">
    <property type="entry name" value="ASKHA_NBD_eukNAGK-like"/>
    <property type="match status" value="1"/>
</dbReference>
<dbReference type="InterPro" id="IPR002731">
    <property type="entry name" value="ATPase_BadF"/>
</dbReference>
<dbReference type="EMBL" id="JASCXW010000005">
    <property type="protein sequence ID" value="MDI6452528.1"/>
    <property type="molecule type" value="Genomic_DNA"/>
</dbReference>
<dbReference type="SUPFAM" id="SSF53067">
    <property type="entry name" value="Actin-like ATPase domain"/>
    <property type="match status" value="2"/>
</dbReference>
<gene>
    <name evidence="2" type="ORF">QJ521_03025</name>
</gene>
<feature type="domain" description="ATPase BadF/BadG/BcrA/BcrD type" evidence="1">
    <location>
        <begin position="1"/>
        <end position="291"/>
    </location>
</feature>